<dbReference type="PANTHER" id="PTHR30612">
    <property type="entry name" value="SECA INNER MEMBRANE COMPONENT OF SEC PROTEIN SECRETION SYSTEM"/>
    <property type="match status" value="1"/>
</dbReference>
<dbReference type="Pfam" id="PF07517">
    <property type="entry name" value="SecA_DEAD"/>
    <property type="match status" value="1"/>
</dbReference>
<dbReference type="InterPro" id="IPR027417">
    <property type="entry name" value="P-loop_NTPase"/>
</dbReference>
<dbReference type="GO" id="GO:0005524">
    <property type="term" value="F:ATP binding"/>
    <property type="evidence" value="ECO:0007669"/>
    <property type="project" value="InterPro"/>
</dbReference>
<dbReference type="InterPro" id="IPR036465">
    <property type="entry name" value="vWFA_dom_sf"/>
</dbReference>
<proteinExistence type="predicted"/>
<comment type="caution">
    <text evidence="2">The sequence shown here is derived from an EMBL/GenBank/DDBJ whole genome shotgun (WGS) entry which is preliminary data.</text>
</comment>
<dbReference type="PANTHER" id="PTHR30612:SF0">
    <property type="entry name" value="CHLOROPLAST PROTEIN-TRANSPORTING ATPASE"/>
    <property type="match status" value="1"/>
</dbReference>
<dbReference type="InterPro" id="IPR011115">
    <property type="entry name" value="SecA_DEAD"/>
</dbReference>
<dbReference type="GO" id="GO:0016020">
    <property type="term" value="C:membrane"/>
    <property type="evidence" value="ECO:0007669"/>
    <property type="project" value="InterPro"/>
</dbReference>
<organism evidence="2 3">
    <name type="scientific">Blepharisma stoltei</name>
    <dbReference type="NCBI Taxonomy" id="1481888"/>
    <lineage>
        <taxon>Eukaryota</taxon>
        <taxon>Sar</taxon>
        <taxon>Alveolata</taxon>
        <taxon>Ciliophora</taxon>
        <taxon>Postciliodesmatophora</taxon>
        <taxon>Heterotrichea</taxon>
        <taxon>Heterotrichida</taxon>
        <taxon>Blepharismidae</taxon>
        <taxon>Blepharisma</taxon>
    </lineage>
</organism>
<dbReference type="InterPro" id="IPR000185">
    <property type="entry name" value="SecA"/>
</dbReference>
<dbReference type="SUPFAM" id="SSF52540">
    <property type="entry name" value="P-loop containing nucleoside triphosphate hydrolases"/>
    <property type="match status" value="2"/>
</dbReference>
<dbReference type="SUPFAM" id="SSF53300">
    <property type="entry name" value="vWA-like"/>
    <property type="match status" value="1"/>
</dbReference>
<keyword evidence="3" id="KW-1185">Reference proteome</keyword>
<dbReference type="GO" id="GO:0006605">
    <property type="term" value="P:protein targeting"/>
    <property type="evidence" value="ECO:0007669"/>
    <property type="project" value="InterPro"/>
</dbReference>
<dbReference type="Proteomes" id="UP001162131">
    <property type="component" value="Unassembled WGS sequence"/>
</dbReference>
<dbReference type="GO" id="GO:0006886">
    <property type="term" value="P:intracellular protein transport"/>
    <property type="evidence" value="ECO:0007669"/>
    <property type="project" value="InterPro"/>
</dbReference>
<protein>
    <recommendedName>
        <fullName evidence="1">SecA DEAD-like N-terminal domain-containing protein</fullName>
    </recommendedName>
</protein>
<dbReference type="Gene3D" id="3.40.50.300">
    <property type="entry name" value="P-loop containing nucleotide triphosphate hydrolases"/>
    <property type="match status" value="2"/>
</dbReference>
<evidence type="ECO:0000313" key="3">
    <source>
        <dbReference type="Proteomes" id="UP001162131"/>
    </source>
</evidence>
<feature type="domain" description="SecA DEAD-like N-terminal" evidence="1">
    <location>
        <begin position="694"/>
        <end position="748"/>
    </location>
</feature>
<evidence type="ECO:0000313" key="2">
    <source>
        <dbReference type="EMBL" id="CAG9315957.1"/>
    </source>
</evidence>
<evidence type="ECO:0000259" key="1">
    <source>
        <dbReference type="Pfam" id="PF07517"/>
    </source>
</evidence>
<gene>
    <name evidence="2" type="ORF">BSTOLATCC_MIC14700</name>
</gene>
<sequence length="1462" mass="169460">MEKCDIKGFKQFPLSLILEELEKASRNFQKYSDCLYKVKDIISSKFEQIKANIQNKTNPEKKRIVDEISSILDFLPKEYEASAKNLIKEIVKSYKENKKDTRGRIDALASNQEISDICKMINSLKKDGSNSDYAYAKNKLRDALYLIKGEINLAMHRKDLDIVFNKARVLKLKENLDSVLKESDGILTEIYDSITKLIKKALNILLNIEHKEDSAEIIEAFKIYSITMDFKIDCEKENMLSNMFGINNTIESMQASIIAFYEKLDNSYMEYKPPKNTIKCSTILNKIKQWDDFLQIFKEYQNHHPRFDILKIRGIRRYADFADDLNQTLYDFYDYILNFRIQNDEIKHPKLLEDRINNIKEKWDQIKSFEGVKIHLNSNIVNLKEIQSDVIKSISDEMYRIVEDASNLIKKDDIRKEDFNQIQIYYNCLTHFEANLSIKGFAFNNTLRMIEDKIYEKTLELKEKAEKGEGASEIVESMIGMKNISNNFSLLKKRLDSILDEFLETFRKKNKTIAVAILEELEKHPSGLGLCIITEHKFFEGVMQRLWLKKTQEHGIDYALEHIQGSNLNIEELNNNYLAYIEKLGEIQKIYLRLTSNEGVNTAIAQIVSEIQVLSKKYTKDCRNPNISLIKTYIPELLAYIAWLWVLLNIKKYNQDVNDEDSQIAFVTPHAIQVLSIFRMLGIGYNENTNPGNNLVQILTGEGKSITLAFLSSILALLGFDINCACYSEHLSKRDSQDFQPLYTALSICSYIKYGTFNQLCEDEINSKGDIREIVLDFIRFGRIPKISYRDNERPKILLIDEVDVFFTKSFYGNIYRPLAKLKDPTISNLTDYIWKYRKTPKLFEWLDSNEYNQCCQKFPGFEFLIEEAVKDMITHVRQFESHGYIVKNDKICYKENDGILSNIVYGYSTLFAYYLENEKGNISQDSLKENIFIGIKCGMFSFAEIPHKYKYIMGVTGTLEDLGDYEKNIIENEYRIKLKTLMPSVFGESNRKFCTNEDIYVENKDNYYNKILEQINIRIEGKKPPCKRAVLVFFEEEAKLIHFYNNSNLKNTDYDIQLMTESLSVEDRGMMIKKATVPNTVSLLTRAYGRGIDFKCYNHEVETNGGVHVIQVFLSENVSEETQIKGRSARQGQEGSYSMILLDDDLEKFQIMKEDIEEMKKNKTGIYESLNSKRNNFNQIKNANESNHVKQSKSFHDETTKFLIWIECRNFKGSKAFLQELNKGPSINLGISKAIVLMDATGSMSHLLQNAKNTVKIMFWRMCAVLSNTGINPECFQLQYCVYRNYSSTEDKILQVSPWTNNPDILERFMANVQPEGGWGNEAIEVGLWHVNNVLKNDTISQVILIGDMPPNTVDDIQEKRGKYISYWNQSKFRAVEHYKQELATIIDKKVPINAFYVKTYAKEAFEEIAALTKGQSGFLDINSISGADRLTDLVSTEILRKVAGEEAVNLYKEMYPPSYT</sequence>
<name>A0AAU9IS76_9CILI</name>
<reference evidence="2" key="1">
    <citation type="submission" date="2021-09" db="EMBL/GenBank/DDBJ databases">
        <authorList>
            <consortium name="AG Swart"/>
            <person name="Singh M."/>
            <person name="Singh A."/>
            <person name="Seah K."/>
            <person name="Emmerich C."/>
        </authorList>
    </citation>
    <scope>NUCLEOTIDE SEQUENCE</scope>
    <source>
        <strain evidence="2">ATCC30299</strain>
    </source>
</reference>
<dbReference type="EMBL" id="CAJZBQ010000014">
    <property type="protein sequence ID" value="CAG9315957.1"/>
    <property type="molecule type" value="Genomic_DNA"/>
</dbReference>
<dbReference type="GO" id="GO:0017038">
    <property type="term" value="P:protein import"/>
    <property type="evidence" value="ECO:0007669"/>
    <property type="project" value="InterPro"/>
</dbReference>
<accession>A0AAU9IS76</accession>